<dbReference type="PROSITE" id="PS50929">
    <property type="entry name" value="ABC_TM1F"/>
    <property type="match status" value="1"/>
</dbReference>
<feature type="transmembrane region" description="Helical" evidence="8">
    <location>
        <begin position="281"/>
        <end position="302"/>
    </location>
</feature>
<keyword evidence="4" id="KW-0547">Nucleotide-binding</keyword>
<dbReference type="Gene3D" id="3.40.50.300">
    <property type="entry name" value="P-loop containing nucleotide triphosphate hydrolases"/>
    <property type="match status" value="1"/>
</dbReference>
<accession>A0ABU9BMQ3</accession>
<dbReference type="InterPro" id="IPR003593">
    <property type="entry name" value="AAA+_ATPase"/>
</dbReference>
<evidence type="ECO:0000256" key="7">
    <source>
        <dbReference type="ARBA" id="ARBA00023136"/>
    </source>
</evidence>
<feature type="domain" description="ABC transporter" evidence="9">
    <location>
        <begin position="372"/>
        <end position="608"/>
    </location>
</feature>
<keyword evidence="6 8" id="KW-1133">Transmembrane helix</keyword>
<evidence type="ECO:0000259" key="10">
    <source>
        <dbReference type="PROSITE" id="PS50929"/>
    </source>
</evidence>
<dbReference type="InterPro" id="IPR017871">
    <property type="entry name" value="ABC_transporter-like_CS"/>
</dbReference>
<feature type="transmembrane region" description="Helical" evidence="8">
    <location>
        <begin position="314"/>
        <end position="335"/>
    </location>
</feature>
<evidence type="ECO:0000256" key="3">
    <source>
        <dbReference type="ARBA" id="ARBA00022692"/>
    </source>
</evidence>
<feature type="transmembrane region" description="Helical" evidence="8">
    <location>
        <begin position="195"/>
        <end position="213"/>
    </location>
</feature>
<dbReference type="InterPro" id="IPR036640">
    <property type="entry name" value="ABC1_TM_sf"/>
</dbReference>
<reference evidence="11 12" key="1">
    <citation type="submission" date="2024-04" db="EMBL/GenBank/DDBJ databases">
        <title>Novel species of the genus Ideonella isolated from streams.</title>
        <authorList>
            <person name="Lu H."/>
        </authorList>
    </citation>
    <scope>NUCLEOTIDE SEQUENCE [LARGE SCALE GENOMIC DNA]</scope>
    <source>
        <strain evidence="11 12">DXS29W</strain>
    </source>
</reference>
<dbReference type="EMBL" id="JBBUTG010000005">
    <property type="protein sequence ID" value="MEK8031227.1"/>
    <property type="molecule type" value="Genomic_DNA"/>
</dbReference>
<keyword evidence="12" id="KW-1185">Reference proteome</keyword>
<dbReference type="InterPro" id="IPR039421">
    <property type="entry name" value="Type_1_exporter"/>
</dbReference>
<evidence type="ECO:0000256" key="2">
    <source>
        <dbReference type="ARBA" id="ARBA00022475"/>
    </source>
</evidence>
<dbReference type="GO" id="GO:0005524">
    <property type="term" value="F:ATP binding"/>
    <property type="evidence" value="ECO:0007669"/>
    <property type="project" value="UniProtKB-KW"/>
</dbReference>
<name>A0ABU9BMQ3_9BURK</name>
<dbReference type="Proteomes" id="UP001371218">
    <property type="component" value="Unassembled WGS sequence"/>
</dbReference>
<evidence type="ECO:0000256" key="4">
    <source>
        <dbReference type="ARBA" id="ARBA00022741"/>
    </source>
</evidence>
<feature type="domain" description="ABC transmembrane type-1" evidence="10">
    <location>
        <begin position="69"/>
        <end position="340"/>
    </location>
</feature>
<dbReference type="SUPFAM" id="SSF90123">
    <property type="entry name" value="ABC transporter transmembrane region"/>
    <property type="match status" value="1"/>
</dbReference>
<keyword evidence="5 11" id="KW-0067">ATP-binding</keyword>
<comment type="subcellular location">
    <subcellularLocation>
        <location evidence="1">Cell membrane</location>
        <topology evidence="1">Multi-pass membrane protein</topology>
    </subcellularLocation>
</comment>
<dbReference type="PANTHER" id="PTHR24221">
    <property type="entry name" value="ATP-BINDING CASSETTE SUB-FAMILY B"/>
    <property type="match status" value="1"/>
</dbReference>
<dbReference type="InterPro" id="IPR027417">
    <property type="entry name" value="P-loop_NTPase"/>
</dbReference>
<dbReference type="SMART" id="SM00382">
    <property type="entry name" value="AAA"/>
    <property type="match status" value="1"/>
</dbReference>
<dbReference type="PROSITE" id="PS50893">
    <property type="entry name" value="ABC_TRANSPORTER_2"/>
    <property type="match status" value="1"/>
</dbReference>
<proteinExistence type="predicted"/>
<dbReference type="PROSITE" id="PS00211">
    <property type="entry name" value="ABC_TRANSPORTER_1"/>
    <property type="match status" value="1"/>
</dbReference>
<keyword evidence="7 8" id="KW-0472">Membrane</keyword>
<dbReference type="Pfam" id="PF00005">
    <property type="entry name" value="ABC_tran"/>
    <property type="match status" value="1"/>
</dbReference>
<evidence type="ECO:0000256" key="8">
    <source>
        <dbReference type="SAM" id="Phobius"/>
    </source>
</evidence>
<keyword evidence="2" id="KW-1003">Cell membrane</keyword>
<dbReference type="InterPro" id="IPR011527">
    <property type="entry name" value="ABC1_TM_dom"/>
</dbReference>
<protein>
    <submittedName>
        <fullName evidence="11">ABC transporter ATP-binding protein</fullName>
    </submittedName>
</protein>
<dbReference type="Gene3D" id="1.20.1560.10">
    <property type="entry name" value="ABC transporter type 1, transmembrane domain"/>
    <property type="match status" value="1"/>
</dbReference>
<evidence type="ECO:0000256" key="5">
    <source>
        <dbReference type="ARBA" id="ARBA00022840"/>
    </source>
</evidence>
<keyword evidence="3 8" id="KW-0812">Transmembrane</keyword>
<dbReference type="PANTHER" id="PTHR24221:SF654">
    <property type="entry name" value="ATP-BINDING CASSETTE SUB-FAMILY B MEMBER 6"/>
    <property type="match status" value="1"/>
</dbReference>
<dbReference type="RefSeq" id="WP_341425605.1">
    <property type="nucleotide sequence ID" value="NZ_JBBUTG010000005.1"/>
</dbReference>
<feature type="transmembrane region" description="Helical" evidence="8">
    <location>
        <begin position="166"/>
        <end position="189"/>
    </location>
</feature>
<dbReference type="InterPro" id="IPR003439">
    <property type="entry name" value="ABC_transporter-like_ATP-bd"/>
</dbReference>
<comment type="caution">
    <text evidence="11">The sequence shown here is derived from an EMBL/GenBank/DDBJ whole genome shotgun (WGS) entry which is preliminary data.</text>
</comment>
<feature type="transmembrane region" description="Helical" evidence="8">
    <location>
        <begin position="87"/>
        <end position="107"/>
    </location>
</feature>
<gene>
    <name evidence="11" type="ORF">AACH06_10405</name>
</gene>
<dbReference type="Pfam" id="PF00664">
    <property type="entry name" value="ABC_membrane"/>
    <property type="match status" value="1"/>
</dbReference>
<evidence type="ECO:0000256" key="1">
    <source>
        <dbReference type="ARBA" id="ARBA00004651"/>
    </source>
</evidence>
<evidence type="ECO:0000313" key="12">
    <source>
        <dbReference type="Proteomes" id="UP001371218"/>
    </source>
</evidence>
<dbReference type="SUPFAM" id="SSF52540">
    <property type="entry name" value="P-loop containing nucleoside triphosphate hydrolases"/>
    <property type="match status" value="1"/>
</dbReference>
<evidence type="ECO:0000313" key="11">
    <source>
        <dbReference type="EMBL" id="MEK8031227.1"/>
    </source>
</evidence>
<feature type="transmembrane region" description="Helical" evidence="8">
    <location>
        <begin position="55"/>
        <end position="75"/>
    </location>
</feature>
<organism evidence="11 12">
    <name type="scientific">Ideonella lacteola</name>
    <dbReference type="NCBI Taxonomy" id="2984193"/>
    <lineage>
        <taxon>Bacteria</taxon>
        <taxon>Pseudomonadati</taxon>
        <taxon>Pseudomonadota</taxon>
        <taxon>Betaproteobacteria</taxon>
        <taxon>Burkholderiales</taxon>
        <taxon>Sphaerotilaceae</taxon>
        <taxon>Ideonella</taxon>
    </lineage>
</organism>
<sequence length="613" mass="65417">MSVNASSISSAAVPVAGPSPDAGNPTLAAFSAPTDTTLGALRAYGRLFIGQRPRLTLAALVYLVKHSPAVLLPVITGLTVDMLASHAPASTLIAWAIGTGLLIAQNLPNHRLYVRLVSQVVRHVEASLRMALAQRLLVLSMPWWWRQSPAALQTKLLRDVESIGQLTLALADGVLGCGSAIAVALAVTAWRAPQFLWLFLCTVPLAAALVWFTRQRLGEAQRSHREAVEALGNSAAEMTRLLPITRAHGLEPEQLERMDGHINEAARTGLAMDQAGGRFGALAWVGFQGTNALCLFAAAGLYTAGWAGLTLGDVVLLSGFFTSLTNSVLGLANLVPQIHRGVEAIRSLDLLLRDAPVQPLGRERPDGLSGRVSFEEVSLVHGSGSATAGVRGVSLVLEAGQTVALVGPSGSGKTTLAMLACGLLEPQGGRILIDQVPLSALAPQAWRRRVAWVPQDAMLGDGSVRDNLVFGLGDVGDEALWEVLVETGCDGFVRQLPEGLDAPLGHHGHRLSGGERQRLALARALLRRPRLLVLDEPTSALDGRSERTVLAALERGRGQRSTLIIAHRLKTVMNADRLVVMDAGRIVDQGSHAELLARCDLYRWLWRNEDTEA</sequence>
<evidence type="ECO:0000256" key="6">
    <source>
        <dbReference type="ARBA" id="ARBA00022989"/>
    </source>
</evidence>
<evidence type="ECO:0000259" key="9">
    <source>
        <dbReference type="PROSITE" id="PS50893"/>
    </source>
</evidence>